<name>A0ABU0ILD3_9CAUL</name>
<dbReference type="EMBL" id="JAUSVS010000001">
    <property type="protein sequence ID" value="MDQ0462815.1"/>
    <property type="molecule type" value="Genomic_DNA"/>
</dbReference>
<gene>
    <name evidence="1" type="ORF">QO010_000563</name>
</gene>
<keyword evidence="2" id="KW-1185">Reference proteome</keyword>
<reference evidence="1 2" key="1">
    <citation type="submission" date="2023-07" db="EMBL/GenBank/DDBJ databases">
        <title>Genomic Encyclopedia of Type Strains, Phase IV (KMG-IV): sequencing the most valuable type-strain genomes for metagenomic binning, comparative biology and taxonomic classification.</title>
        <authorList>
            <person name="Goeker M."/>
        </authorList>
    </citation>
    <scope>NUCLEOTIDE SEQUENCE [LARGE SCALE GENOMIC DNA]</scope>
    <source>
        <strain evidence="1 2">DSM 18695</strain>
    </source>
</reference>
<accession>A0ABU0ILD3</accession>
<dbReference type="Proteomes" id="UP001228905">
    <property type="component" value="Unassembled WGS sequence"/>
</dbReference>
<evidence type="ECO:0000313" key="1">
    <source>
        <dbReference type="EMBL" id="MDQ0462815.1"/>
    </source>
</evidence>
<comment type="caution">
    <text evidence="1">The sequence shown here is derived from an EMBL/GenBank/DDBJ whole genome shotgun (WGS) entry which is preliminary data.</text>
</comment>
<evidence type="ECO:0000313" key="2">
    <source>
        <dbReference type="Proteomes" id="UP001228905"/>
    </source>
</evidence>
<organism evidence="1 2">
    <name type="scientific">Caulobacter ginsengisoli</name>
    <dbReference type="NCBI Taxonomy" id="400775"/>
    <lineage>
        <taxon>Bacteria</taxon>
        <taxon>Pseudomonadati</taxon>
        <taxon>Pseudomonadota</taxon>
        <taxon>Alphaproteobacteria</taxon>
        <taxon>Caulobacterales</taxon>
        <taxon>Caulobacteraceae</taxon>
        <taxon>Caulobacter</taxon>
    </lineage>
</organism>
<dbReference type="RefSeq" id="WP_307345690.1">
    <property type="nucleotide sequence ID" value="NZ_JAUSVS010000001.1"/>
</dbReference>
<protein>
    <submittedName>
        <fullName evidence="1">Purine nucleoside phosphorylase</fullName>
    </submittedName>
</protein>
<sequence length="116" mass="11819">MSDPTIVDPQVVDAINQVQQATMAPQVVLTSGAGKAYQMVAQACAMAVQDATDALRNINTISATAIGVAMAQLLETGDPRYVAVLAEAQKLLVDANANFAATGEAAAAVLKSFPSG</sequence>
<proteinExistence type="predicted"/>